<protein>
    <submittedName>
        <fullName evidence="1">Uncharacterized protein</fullName>
    </submittedName>
</protein>
<name>L1KKZ3_9ACTN</name>
<reference evidence="1 2" key="1">
    <citation type="submission" date="2012-11" db="EMBL/GenBank/DDBJ databases">
        <authorList>
            <person name="Huguet-Tapia J.C."/>
            <person name="Durkin A.S."/>
            <person name="Pettis G.S."/>
            <person name="Badger J.H."/>
        </authorList>
    </citation>
    <scope>NUCLEOTIDE SEQUENCE [LARGE SCALE GENOMIC DNA]</scope>
    <source>
        <strain evidence="1 2">91-03</strain>
    </source>
</reference>
<comment type="caution">
    <text evidence="1">The sequence shown here is derived from an EMBL/GenBank/DDBJ whole genome shotgun (WGS) entry which is preliminary data.</text>
</comment>
<dbReference type="EMBL" id="AEJC01000616">
    <property type="protein sequence ID" value="EKX61155.1"/>
    <property type="molecule type" value="Genomic_DNA"/>
</dbReference>
<dbReference type="Proteomes" id="UP000010411">
    <property type="component" value="Unassembled WGS sequence"/>
</dbReference>
<dbReference type="AlphaFoldDB" id="L1KKZ3"/>
<dbReference type="OrthoDB" id="3855646at2"/>
<gene>
    <name evidence="1" type="ORF">STRIP9103_03664</name>
</gene>
<proteinExistence type="predicted"/>
<evidence type="ECO:0000313" key="1">
    <source>
        <dbReference type="EMBL" id="EKX61155.1"/>
    </source>
</evidence>
<keyword evidence="2" id="KW-1185">Reference proteome</keyword>
<accession>L1KKZ3</accession>
<dbReference type="RefSeq" id="WP_009337444.1">
    <property type="nucleotide sequence ID" value="NZ_AEJC01000616.1"/>
</dbReference>
<evidence type="ECO:0000313" key="2">
    <source>
        <dbReference type="Proteomes" id="UP000010411"/>
    </source>
</evidence>
<sequence>MPQHAQNTPVCRDCDGFATAAITTGARHHDGTRATLRVVCPVCQGTGHAHPAALMRTGR</sequence>
<dbReference type="PATRIC" id="fig|698759.3.peg.8110"/>
<organism evidence="1 2">
    <name type="scientific">Streptomyces ipomoeae 91-03</name>
    <dbReference type="NCBI Taxonomy" id="698759"/>
    <lineage>
        <taxon>Bacteria</taxon>
        <taxon>Bacillati</taxon>
        <taxon>Actinomycetota</taxon>
        <taxon>Actinomycetes</taxon>
        <taxon>Kitasatosporales</taxon>
        <taxon>Streptomycetaceae</taxon>
        <taxon>Streptomyces</taxon>
    </lineage>
</organism>